<organism evidence="6 7">
    <name type="scientific">Rhodohalobacter mucosus</name>
    <dbReference type="NCBI Taxonomy" id="2079485"/>
    <lineage>
        <taxon>Bacteria</taxon>
        <taxon>Pseudomonadati</taxon>
        <taxon>Balneolota</taxon>
        <taxon>Balneolia</taxon>
        <taxon>Balneolales</taxon>
        <taxon>Balneolaceae</taxon>
        <taxon>Rhodohalobacter</taxon>
    </lineage>
</organism>
<evidence type="ECO:0000313" key="6">
    <source>
        <dbReference type="EMBL" id="PWN05221.1"/>
    </source>
</evidence>
<evidence type="ECO:0000256" key="1">
    <source>
        <dbReference type="ARBA" id="ARBA00005531"/>
    </source>
</evidence>
<comment type="caution">
    <text evidence="6">The sequence shown here is derived from an EMBL/GenBank/DDBJ whole genome shotgun (WGS) entry which is preliminary data.</text>
</comment>
<accession>A0A316TNJ9</accession>
<keyword evidence="2" id="KW-0808">Transferase</keyword>
<dbReference type="AlphaFoldDB" id="A0A316TNJ9"/>
<name>A0A316TNJ9_9BACT</name>
<dbReference type="Pfam" id="PF02797">
    <property type="entry name" value="Chal_sti_synt_C"/>
    <property type="match status" value="1"/>
</dbReference>
<protein>
    <submittedName>
        <fullName evidence="6">Type III polyketide synthase</fullName>
    </submittedName>
</protein>
<gene>
    <name evidence="6" type="ORF">DDZ15_15970</name>
</gene>
<dbReference type="PANTHER" id="PTHR11877">
    <property type="entry name" value="HYDROXYMETHYLGLUTARYL-COA SYNTHASE"/>
    <property type="match status" value="1"/>
</dbReference>
<keyword evidence="7" id="KW-1185">Reference proteome</keyword>
<feature type="domain" description="Chalcone/stilbene synthase C-terminal" evidence="5">
    <location>
        <begin position="226"/>
        <end position="360"/>
    </location>
</feature>
<dbReference type="PANTHER" id="PTHR11877:SF46">
    <property type="entry name" value="TYPE III POLYKETIDE SYNTHASE A"/>
    <property type="match status" value="1"/>
</dbReference>
<dbReference type="RefSeq" id="WP_109648130.1">
    <property type="nucleotide sequence ID" value="NZ_QGGB01000011.1"/>
</dbReference>
<reference evidence="6 7" key="1">
    <citation type="submission" date="2018-05" db="EMBL/GenBank/DDBJ databases">
        <title>Rhodohalobacter halophilus gen. nov., sp. nov., a moderately halophilic member of the family Balneolaceae.</title>
        <authorList>
            <person name="Liu Z.-W."/>
        </authorList>
    </citation>
    <scope>NUCLEOTIDE SEQUENCE [LARGE SCALE GENOMIC DNA]</scope>
    <source>
        <strain evidence="6 7">8A47</strain>
    </source>
</reference>
<feature type="active site" description="Acyl-thioester intermediate" evidence="3">
    <location>
        <position position="151"/>
    </location>
</feature>
<evidence type="ECO:0000259" key="5">
    <source>
        <dbReference type="Pfam" id="PF02797"/>
    </source>
</evidence>
<dbReference type="SUPFAM" id="SSF53901">
    <property type="entry name" value="Thiolase-like"/>
    <property type="match status" value="1"/>
</dbReference>
<dbReference type="InterPro" id="IPR011141">
    <property type="entry name" value="Polyketide_synthase_type-III"/>
</dbReference>
<dbReference type="FunFam" id="3.40.47.10:FF:000014">
    <property type="entry name" value="Chalcone synthase 1"/>
    <property type="match status" value="1"/>
</dbReference>
<dbReference type="Gene3D" id="3.40.47.10">
    <property type="match status" value="2"/>
</dbReference>
<dbReference type="InterPro" id="IPR012328">
    <property type="entry name" value="Chalcone/stilbene_synt_C"/>
</dbReference>
<dbReference type="InterPro" id="IPR001099">
    <property type="entry name" value="Chalcone/stilbene_synt_N"/>
</dbReference>
<dbReference type="EMBL" id="QGGB01000011">
    <property type="protein sequence ID" value="PWN05221.1"/>
    <property type="molecule type" value="Genomic_DNA"/>
</dbReference>
<evidence type="ECO:0000256" key="2">
    <source>
        <dbReference type="ARBA" id="ARBA00022679"/>
    </source>
</evidence>
<dbReference type="CDD" id="cd00831">
    <property type="entry name" value="CHS_like"/>
    <property type="match status" value="1"/>
</dbReference>
<sequence>MPSYIHALETATPAYSYSQSEIRDRMKEIVPASDKDKRIIHYLYSRSGIDNRHSVINDFRQKGSQTLFFNGEGAYPGTERRNDLYIREAKKLFVEAARSLIENSDFEADQITHLITVSCTGFYAPGPDFDIIRALNLNPSIERYHLGFMGCYASIPAIKMADQICRANKDANVMVVSVELCTIHFQANPEPDSILSASVFADGGAGFIMSNKKPTGKKGIAVHGFASTILEKGKDDMAWSIGDKGFSMVLSSYIPDLLKEGIDEFLNPALDRFGITTEQIEQWCVHPGGRAILDRIEEAVQLPPDALDASRKVLSGYGNMSSATILFVLRELQQQTHQKENSRILAMAFGPGLTMETALLSHC</sequence>
<dbReference type="InterPro" id="IPR016039">
    <property type="entry name" value="Thiolase-like"/>
</dbReference>
<comment type="similarity">
    <text evidence="1">Belongs to the thiolase-like superfamily. Chalcone/stilbene synthases family.</text>
</comment>
<dbReference type="GO" id="GO:0030639">
    <property type="term" value="P:polyketide biosynthetic process"/>
    <property type="evidence" value="ECO:0007669"/>
    <property type="project" value="TreeGrafter"/>
</dbReference>
<evidence type="ECO:0000259" key="4">
    <source>
        <dbReference type="Pfam" id="PF00195"/>
    </source>
</evidence>
<dbReference type="Proteomes" id="UP000245533">
    <property type="component" value="Unassembled WGS sequence"/>
</dbReference>
<dbReference type="OrthoDB" id="9786288at2"/>
<proteinExistence type="inferred from homology"/>
<dbReference type="PIRSF" id="PIRSF000451">
    <property type="entry name" value="PKS_III"/>
    <property type="match status" value="1"/>
</dbReference>
<evidence type="ECO:0000313" key="7">
    <source>
        <dbReference type="Proteomes" id="UP000245533"/>
    </source>
</evidence>
<dbReference type="GO" id="GO:0016747">
    <property type="term" value="F:acyltransferase activity, transferring groups other than amino-acyl groups"/>
    <property type="evidence" value="ECO:0007669"/>
    <property type="project" value="InterPro"/>
</dbReference>
<dbReference type="Pfam" id="PF00195">
    <property type="entry name" value="Chal_sti_synt_N"/>
    <property type="match status" value="1"/>
</dbReference>
<feature type="domain" description="Chalcone/stilbene synthase N-terminal" evidence="4">
    <location>
        <begin position="5"/>
        <end position="209"/>
    </location>
</feature>
<evidence type="ECO:0000256" key="3">
    <source>
        <dbReference type="PIRSR" id="PIRSR000451-1"/>
    </source>
</evidence>